<feature type="compositionally biased region" description="Basic and acidic residues" evidence="1">
    <location>
        <begin position="111"/>
        <end position="123"/>
    </location>
</feature>
<protein>
    <submittedName>
        <fullName evidence="2">Uncharacterized protein</fullName>
    </submittedName>
</protein>
<reference evidence="2 3" key="1">
    <citation type="journal article" date="2016" name="Nat. Commun.">
        <title>Thousands of microbial genomes shed light on interconnected biogeochemical processes in an aquifer system.</title>
        <authorList>
            <person name="Anantharaman K."/>
            <person name="Brown C.T."/>
            <person name="Hug L.A."/>
            <person name="Sharon I."/>
            <person name="Castelle C.J."/>
            <person name="Probst A.J."/>
            <person name="Thomas B.C."/>
            <person name="Singh A."/>
            <person name="Wilkins M.J."/>
            <person name="Karaoz U."/>
            <person name="Brodie E.L."/>
            <person name="Williams K.H."/>
            <person name="Hubbard S.S."/>
            <person name="Banfield J.F."/>
        </authorList>
    </citation>
    <scope>NUCLEOTIDE SEQUENCE [LARGE SCALE GENOMIC DNA]</scope>
</reference>
<gene>
    <name evidence="2" type="ORF">A3C90_02335</name>
</gene>
<organism evidence="2 3">
    <name type="scientific">Candidatus Magasanikbacteria bacterium RIFCSPHIGHO2_02_FULL_51_14</name>
    <dbReference type="NCBI Taxonomy" id="1798683"/>
    <lineage>
        <taxon>Bacteria</taxon>
        <taxon>Candidatus Magasanikiibacteriota</taxon>
    </lineage>
</organism>
<feature type="region of interest" description="Disordered" evidence="1">
    <location>
        <begin position="104"/>
        <end position="123"/>
    </location>
</feature>
<dbReference type="Proteomes" id="UP000177457">
    <property type="component" value="Unassembled WGS sequence"/>
</dbReference>
<comment type="caution">
    <text evidence="2">The sequence shown here is derived from an EMBL/GenBank/DDBJ whole genome shotgun (WGS) entry which is preliminary data.</text>
</comment>
<dbReference type="STRING" id="1798683.A3C90_02335"/>
<accession>A0A1F6MQ80</accession>
<dbReference type="EMBL" id="MFQE01000015">
    <property type="protein sequence ID" value="OGH73797.1"/>
    <property type="molecule type" value="Genomic_DNA"/>
</dbReference>
<sequence>MNDSWTTVPDGERVSLPNRVTGDYGKEGTIVARSSKSGLVRVRIGDGEDAQFVEMEERKLKRAIRVGDTVTGQVLANRHGRTGVVEAISGSAVTVRNGTERIITSAGHIRSVPDRPKEDQKAQ</sequence>
<evidence type="ECO:0000313" key="3">
    <source>
        <dbReference type="Proteomes" id="UP000177457"/>
    </source>
</evidence>
<name>A0A1F6MQ80_9BACT</name>
<dbReference type="AlphaFoldDB" id="A0A1F6MQ80"/>
<evidence type="ECO:0000313" key="2">
    <source>
        <dbReference type="EMBL" id="OGH73797.1"/>
    </source>
</evidence>
<evidence type="ECO:0000256" key="1">
    <source>
        <dbReference type="SAM" id="MobiDB-lite"/>
    </source>
</evidence>
<feature type="region of interest" description="Disordered" evidence="1">
    <location>
        <begin position="1"/>
        <end position="20"/>
    </location>
</feature>
<proteinExistence type="predicted"/>